<reference evidence="1 2" key="1">
    <citation type="journal article" date="2006" name="Science">
        <title>The genome of black cottonwood, Populus trichocarpa (Torr. &amp; Gray).</title>
        <authorList>
            <person name="Tuskan G.A."/>
            <person name="Difazio S."/>
            <person name="Jansson S."/>
            <person name="Bohlmann J."/>
            <person name="Grigoriev I."/>
            <person name="Hellsten U."/>
            <person name="Putnam N."/>
            <person name="Ralph S."/>
            <person name="Rombauts S."/>
            <person name="Salamov A."/>
            <person name="Schein J."/>
            <person name="Sterck L."/>
            <person name="Aerts A."/>
            <person name="Bhalerao R.R."/>
            <person name="Bhalerao R.P."/>
            <person name="Blaudez D."/>
            <person name="Boerjan W."/>
            <person name="Brun A."/>
            <person name="Brunner A."/>
            <person name="Busov V."/>
            <person name="Campbell M."/>
            <person name="Carlson J."/>
            <person name="Chalot M."/>
            <person name="Chapman J."/>
            <person name="Chen G.L."/>
            <person name="Cooper D."/>
            <person name="Coutinho P.M."/>
            <person name="Couturier J."/>
            <person name="Covert S."/>
            <person name="Cronk Q."/>
            <person name="Cunningham R."/>
            <person name="Davis J."/>
            <person name="Degroeve S."/>
            <person name="Dejardin A."/>
            <person name="Depamphilis C."/>
            <person name="Detter J."/>
            <person name="Dirks B."/>
            <person name="Dubchak I."/>
            <person name="Duplessis S."/>
            <person name="Ehlting J."/>
            <person name="Ellis B."/>
            <person name="Gendler K."/>
            <person name="Goodstein D."/>
            <person name="Gribskov M."/>
            <person name="Grimwood J."/>
            <person name="Groover A."/>
            <person name="Gunter L."/>
            <person name="Hamberger B."/>
            <person name="Heinze B."/>
            <person name="Helariutta Y."/>
            <person name="Henrissat B."/>
            <person name="Holligan D."/>
            <person name="Holt R."/>
            <person name="Huang W."/>
            <person name="Islam-Faridi N."/>
            <person name="Jones S."/>
            <person name="Jones-Rhoades M."/>
            <person name="Jorgensen R."/>
            <person name="Joshi C."/>
            <person name="Kangasjarvi J."/>
            <person name="Karlsson J."/>
            <person name="Kelleher C."/>
            <person name="Kirkpatrick R."/>
            <person name="Kirst M."/>
            <person name="Kohler A."/>
            <person name="Kalluri U."/>
            <person name="Larimer F."/>
            <person name="Leebens-Mack J."/>
            <person name="Leple J.C."/>
            <person name="Locascio P."/>
            <person name="Lou Y."/>
            <person name="Lucas S."/>
            <person name="Martin F."/>
            <person name="Montanini B."/>
            <person name="Napoli C."/>
            <person name="Nelson D.R."/>
            <person name="Nelson C."/>
            <person name="Nieminen K."/>
            <person name="Nilsson O."/>
            <person name="Pereda V."/>
            <person name="Peter G."/>
            <person name="Philippe R."/>
            <person name="Pilate G."/>
            <person name="Poliakov A."/>
            <person name="Razumovskaya J."/>
            <person name="Richardson P."/>
            <person name="Rinaldi C."/>
            <person name="Ritland K."/>
            <person name="Rouze P."/>
            <person name="Ryaboy D."/>
            <person name="Schmutz J."/>
            <person name="Schrader J."/>
            <person name="Segerman B."/>
            <person name="Shin H."/>
            <person name="Siddiqui A."/>
            <person name="Sterky F."/>
            <person name="Terry A."/>
            <person name="Tsai C.J."/>
            <person name="Uberbacher E."/>
            <person name="Unneberg P."/>
            <person name="Vahala J."/>
            <person name="Wall K."/>
            <person name="Wessler S."/>
            <person name="Yang G."/>
            <person name="Yin T."/>
            <person name="Douglas C."/>
            <person name="Marra M."/>
            <person name="Sandberg G."/>
            <person name="Van de Peer Y."/>
            <person name="Rokhsar D."/>
        </authorList>
    </citation>
    <scope>NUCLEOTIDE SEQUENCE [LARGE SCALE GENOMIC DNA]</scope>
    <source>
        <strain evidence="2">cv. Nisqually</strain>
    </source>
</reference>
<gene>
    <name evidence="1" type="ORF">POPTR_013G008750v4</name>
</gene>
<dbReference type="Proteomes" id="UP000006729">
    <property type="component" value="Chromosome 13"/>
</dbReference>
<dbReference type="EMBL" id="CM009302">
    <property type="protein sequence ID" value="KAI9382945.1"/>
    <property type="molecule type" value="Genomic_DNA"/>
</dbReference>
<protein>
    <submittedName>
        <fullName evidence="1">Uncharacterized protein</fullName>
    </submittedName>
</protein>
<evidence type="ECO:0000313" key="2">
    <source>
        <dbReference type="Proteomes" id="UP000006729"/>
    </source>
</evidence>
<name>A0ACC0S226_POPTR</name>
<sequence>MKHFLTLLTIAFIIIMASTYGEVEAVPDNCVKPCVGVYDDTRCIADCRKQRFRSGKCEKRLKIPLCCCSLLG</sequence>
<organism evidence="1 2">
    <name type="scientific">Populus trichocarpa</name>
    <name type="common">Western balsam poplar</name>
    <name type="synonym">Populus balsamifera subsp. trichocarpa</name>
    <dbReference type="NCBI Taxonomy" id="3694"/>
    <lineage>
        <taxon>Eukaryota</taxon>
        <taxon>Viridiplantae</taxon>
        <taxon>Streptophyta</taxon>
        <taxon>Embryophyta</taxon>
        <taxon>Tracheophyta</taxon>
        <taxon>Spermatophyta</taxon>
        <taxon>Magnoliopsida</taxon>
        <taxon>eudicotyledons</taxon>
        <taxon>Gunneridae</taxon>
        <taxon>Pentapetalae</taxon>
        <taxon>rosids</taxon>
        <taxon>fabids</taxon>
        <taxon>Malpighiales</taxon>
        <taxon>Salicaceae</taxon>
        <taxon>Saliceae</taxon>
        <taxon>Populus</taxon>
    </lineage>
</organism>
<comment type="caution">
    <text evidence="1">The sequence shown here is derived from an EMBL/GenBank/DDBJ whole genome shotgun (WGS) entry which is preliminary data.</text>
</comment>
<accession>A0ACC0S226</accession>
<keyword evidence="2" id="KW-1185">Reference proteome</keyword>
<proteinExistence type="predicted"/>
<evidence type="ECO:0000313" key="1">
    <source>
        <dbReference type="EMBL" id="KAI9382945.1"/>
    </source>
</evidence>